<evidence type="ECO:0000313" key="1">
    <source>
        <dbReference type="EMBL" id="JAH28761.1"/>
    </source>
</evidence>
<proteinExistence type="predicted"/>
<dbReference type="AlphaFoldDB" id="A0A0E9RI00"/>
<sequence>MTHHTYSLEPEVHKILFKNLLNYLSHLFLRESQVHRPLCKKLKITYHTYS</sequence>
<reference evidence="1" key="1">
    <citation type="submission" date="2014-11" db="EMBL/GenBank/DDBJ databases">
        <authorList>
            <person name="Amaro Gonzalez C."/>
        </authorList>
    </citation>
    <scope>NUCLEOTIDE SEQUENCE</scope>
</reference>
<organism evidence="1">
    <name type="scientific">Anguilla anguilla</name>
    <name type="common">European freshwater eel</name>
    <name type="synonym">Muraena anguilla</name>
    <dbReference type="NCBI Taxonomy" id="7936"/>
    <lineage>
        <taxon>Eukaryota</taxon>
        <taxon>Metazoa</taxon>
        <taxon>Chordata</taxon>
        <taxon>Craniata</taxon>
        <taxon>Vertebrata</taxon>
        <taxon>Euteleostomi</taxon>
        <taxon>Actinopterygii</taxon>
        <taxon>Neopterygii</taxon>
        <taxon>Teleostei</taxon>
        <taxon>Anguilliformes</taxon>
        <taxon>Anguillidae</taxon>
        <taxon>Anguilla</taxon>
    </lineage>
</organism>
<protein>
    <submittedName>
        <fullName evidence="1">Uncharacterized protein</fullName>
    </submittedName>
</protein>
<name>A0A0E9RI00_ANGAN</name>
<dbReference type="EMBL" id="GBXM01079816">
    <property type="protein sequence ID" value="JAH28761.1"/>
    <property type="molecule type" value="Transcribed_RNA"/>
</dbReference>
<reference evidence="1" key="2">
    <citation type="journal article" date="2015" name="Fish Shellfish Immunol.">
        <title>Early steps in the European eel (Anguilla anguilla)-Vibrio vulnificus interaction in the gills: Role of the RtxA13 toxin.</title>
        <authorList>
            <person name="Callol A."/>
            <person name="Pajuelo D."/>
            <person name="Ebbesson L."/>
            <person name="Teles M."/>
            <person name="MacKenzie S."/>
            <person name="Amaro C."/>
        </authorList>
    </citation>
    <scope>NUCLEOTIDE SEQUENCE</scope>
</reference>
<accession>A0A0E9RI00</accession>